<dbReference type="GO" id="GO:0005634">
    <property type="term" value="C:nucleus"/>
    <property type="evidence" value="ECO:0007669"/>
    <property type="project" value="UniProtKB-SubCell"/>
</dbReference>
<evidence type="ECO:0000256" key="6">
    <source>
        <dbReference type="SAM" id="MobiDB-lite"/>
    </source>
</evidence>
<dbReference type="CDD" id="cd22852">
    <property type="entry name" value="SMN_C"/>
    <property type="match status" value="1"/>
</dbReference>
<keyword evidence="5" id="KW-0539">Nucleus</keyword>
<protein>
    <recommendedName>
        <fullName evidence="9">Survival motor neuron Tudor domain-containing protein</fullName>
    </recommendedName>
</protein>
<organism evidence="7 8">
    <name type="scientific">Ascosphaera apis ARSEF 7405</name>
    <dbReference type="NCBI Taxonomy" id="392613"/>
    <lineage>
        <taxon>Eukaryota</taxon>
        <taxon>Fungi</taxon>
        <taxon>Dikarya</taxon>
        <taxon>Ascomycota</taxon>
        <taxon>Pezizomycotina</taxon>
        <taxon>Eurotiomycetes</taxon>
        <taxon>Eurotiomycetidae</taxon>
        <taxon>Onygenales</taxon>
        <taxon>Ascosphaeraceae</taxon>
        <taxon>Ascosphaera</taxon>
    </lineage>
</organism>
<evidence type="ECO:0000256" key="5">
    <source>
        <dbReference type="ARBA" id="ARBA00023242"/>
    </source>
</evidence>
<comment type="subcellular location">
    <subcellularLocation>
        <location evidence="1">Nucleus</location>
    </subcellularLocation>
</comment>
<evidence type="ECO:0000313" key="7">
    <source>
        <dbReference type="EMBL" id="KZZ98173.1"/>
    </source>
</evidence>
<feature type="compositionally biased region" description="Acidic residues" evidence="6">
    <location>
        <begin position="87"/>
        <end position="105"/>
    </location>
</feature>
<comment type="caution">
    <text evidence="7">The sequence shown here is derived from an EMBL/GenBank/DDBJ whole genome shotgun (WGS) entry which is preliminary data.</text>
</comment>
<evidence type="ECO:0008006" key="9">
    <source>
        <dbReference type="Google" id="ProtNLM"/>
    </source>
</evidence>
<dbReference type="InterPro" id="IPR047313">
    <property type="entry name" value="SMN_C"/>
</dbReference>
<evidence type="ECO:0000313" key="8">
    <source>
        <dbReference type="Proteomes" id="UP000242877"/>
    </source>
</evidence>
<feature type="region of interest" description="Disordered" evidence="6">
    <location>
        <begin position="1"/>
        <end position="20"/>
    </location>
</feature>
<sequence>MAKADGLEGQDSHLTHAQIWDDSSLVQSWNEAAEEYKKYHSIHARGEDMDDLLEKYENGILGDDLGLEAIDDVVSSGDQVIVNDQTVDMDIEPETDEANKEDEETSTNQDTKPTQQTKADLPDTTVNEPMASTLLTLPAGSNEDLKALMMSWYYAGYYTGLQEGKRQAQSGC</sequence>
<dbReference type="VEuPathDB" id="FungiDB:AAP_00434"/>
<dbReference type="Proteomes" id="UP000242877">
    <property type="component" value="Unassembled WGS sequence"/>
</dbReference>
<dbReference type="PANTHER" id="PTHR39267:SF1">
    <property type="entry name" value="SURVIVAL MOTOR NEURON PROTEIN"/>
    <property type="match status" value="1"/>
</dbReference>
<gene>
    <name evidence="7" type="ORF">AAP_00434</name>
</gene>
<accession>A0A168DW00</accession>
<dbReference type="OrthoDB" id="197400at2759"/>
<keyword evidence="3" id="KW-0507">mRNA processing</keyword>
<feature type="compositionally biased region" description="Polar residues" evidence="6">
    <location>
        <begin position="106"/>
        <end position="118"/>
    </location>
</feature>
<dbReference type="CDD" id="cd22851">
    <property type="entry name" value="SMN_N"/>
    <property type="match status" value="1"/>
</dbReference>
<evidence type="ECO:0000256" key="4">
    <source>
        <dbReference type="ARBA" id="ARBA00023187"/>
    </source>
</evidence>
<dbReference type="EMBL" id="AZGZ01000001">
    <property type="protein sequence ID" value="KZZ98173.1"/>
    <property type="molecule type" value="Genomic_DNA"/>
</dbReference>
<keyword evidence="4" id="KW-0508">mRNA splicing</keyword>
<dbReference type="AlphaFoldDB" id="A0A168DW00"/>
<reference evidence="7 8" key="1">
    <citation type="journal article" date="2016" name="Genome Biol. Evol.">
        <title>Divergent and convergent evolution of fungal pathogenicity.</title>
        <authorList>
            <person name="Shang Y."/>
            <person name="Xiao G."/>
            <person name="Zheng P."/>
            <person name="Cen K."/>
            <person name="Zhan S."/>
            <person name="Wang C."/>
        </authorList>
    </citation>
    <scope>NUCLEOTIDE SEQUENCE [LARGE SCALE GENOMIC DNA]</scope>
    <source>
        <strain evidence="7 8">ARSEF 7405</strain>
    </source>
</reference>
<dbReference type="GO" id="GO:0006397">
    <property type="term" value="P:mRNA processing"/>
    <property type="evidence" value="ECO:0007669"/>
    <property type="project" value="UniProtKB-KW"/>
</dbReference>
<keyword evidence="8" id="KW-1185">Reference proteome</keyword>
<feature type="region of interest" description="Disordered" evidence="6">
    <location>
        <begin position="84"/>
        <end position="126"/>
    </location>
</feature>
<proteinExistence type="inferred from homology"/>
<dbReference type="PANTHER" id="PTHR39267">
    <property type="entry name" value="SURVIVAL MOTOR NEURON-LIKE PROTEIN 1"/>
    <property type="match status" value="1"/>
</dbReference>
<dbReference type="InterPro" id="IPR040424">
    <property type="entry name" value="Smn1"/>
</dbReference>
<evidence type="ECO:0000256" key="1">
    <source>
        <dbReference type="ARBA" id="ARBA00004123"/>
    </source>
</evidence>
<comment type="similarity">
    <text evidence="2">Belongs to the SMN family.</text>
</comment>
<name>A0A168DW00_9EURO</name>
<dbReference type="GO" id="GO:0008380">
    <property type="term" value="P:RNA splicing"/>
    <property type="evidence" value="ECO:0007669"/>
    <property type="project" value="UniProtKB-KW"/>
</dbReference>
<evidence type="ECO:0000256" key="2">
    <source>
        <dbReference type="ARBA" id="ARBA00005371"/>
    </source>
</evidence>
<evidence type="ECO:0000256" key="3">
    <source>
        <dbReference type="ARBA" id="ARBA00022664"/>
    </source>
</evidence>